<accession>A0A382AE82</accession>
<reference evidence="1" key="1">
    <citation type="submission" date="2018-05" db="EMBL/GenBank/DDBJ databases">
        <authorList>
            <person name="Lanie J.A."/>
            <person name="Ng W.-L."/>
            <person name="Kazmierczak K.M."/>
            <person name="Andrzejewski T.M."/>
            <person name="Davidsen T.M."/>
            <person name="Wayne K.J."/>
            <person name="Tettelin H."/>
            <person name="Glass J.I."/>
            <person name="Rusch D."/>
            <person name="Podicherti R."/>
            <person name="Tsui H.-C.T."/>
            <person name="Winkler M.E."/>
        </authorList>
    </citation>
    <scope>NUCLEOTIDE SEQUENCE</scope>
</reference>
<dbReference type="AlphaFoldDB" id="A0A382AE82"/>
<name>A0A382AE82_9ZZZZ</name>
<protein>
    <submittedName>
        <fullName evidence="1">Uncharacterized protein</fullName>
    </submittedName>
</protein>
<sequence length="33" mass="3786">MREQLKPRIVGAFSLNAQNLPMVSVYNIINVNR</sequence>
<gene>
    <name evidence="1" type="ORF">METZ01_LOCUS152445</name>
</gene>
<dbReference type="EMBL" id="UINC01024937">
    <property type="protein sequence ID" value="SVA99591.1"/>
    <property type="molecule type" value="Genomic_DNA"/>
</dbReference>
<organism evidence="1">
    <name type="scientific">marine metagenome</name>
    <dbReference type="NCBI Taxonomy" id="408172"/>
    <lineage>
        <taxon>unclassified sequences</taxon>
        <taxon>metagenomes</taxon>
        <taxon>ecological metagenomes</taxon>
    </lineage>
</organism>
<evidence type="ECO:0000313" key="1">
    <source>
        <dbReference type="EMBL" id="SVA99591.1"/>
    </source>
</evidence>
<proteinExistence type="predicted"/>